<name>A0A838A8S3_9PSEU</name>
<dbReference type="InterPro" id="IPR022292">
    <property type="entry name" value="CHP03843"/>
</dbReference>
<dbReference type="Proteomes" id="UP000582974">
    <property type="component" value="Unassembled WGS sequence"/>
</dbReference>
<accession>A0A838A8S3</accession>
<gene>
    <name evidence="1" type="ORF">H0B56_10010</name>
</gene>
<evidence type="ECO:0000313" key="2">
    <source>
        <dbReference type="Proteomes" id="UP000582974"/>
    </source>
</evidence>
<keyword evidence="2" id="KW-1185">Reference proteome</keyword>
<sequence>MYGWQGSEALQLVTDGTLEIEGRLLDASNVTLYCTVRLNGISAPAVYKPVRGERPLWDFPEGTLAGREVASYLLACSAELSTIPPTVLRDGPLGAGMVQLWVDTSEAELVDVLGPDEVPPGWRTVLHAYDRGGSPVVVAHSDHPRVRDMAVLDAVLNNADRKGRHVVQGTDGEVYGLDHGICLHAEPKLRTVLWGWAGEDLPADAVEKLRKLLADLDGTLGEQLAAHLTAAEVEAVRSRASALIAEGAFPVPVDNARAVPWPLF</sequence>
<protein>
    <submittedName>
        <fullName evidence="1">SCO1664 family protein</fullName>
    </submittedName>
</protein>
<comment type="caution">
    <text evidence="1">The sequence shown here is derived from an EMBL/GenBank/DDBJ whole genome shotgun (WGS) entry which is preliminary data.</text>
</comment>
<proteinExistence type="predicted"/>
<organism evidence="1 2">
    <name type="scientific">Haloechinothrix aidingensis</name>
    <dbReference type="NCBI Taxonomy" id="2752311"/>
    <lineage>
        <taxon>Bacteria</taxon>
        <taxon>Bacillati</taxon>
        <taxon>Actinomycetota</taxon>
        <taxon>Actinomycetes</taxon>
        <taxon>Pseudonocardiales</taxon>
        <taxon>Pseudonocardiaceae</taxon>
        <taxon>Haloechinothrix</taxon>
    </lineage>
</organism>
<dbReference type="NCBIfam" id="TIGR03843">
    <property type="entry name" value="SCO1664 family protein"/>
    <property type="match status" value="1"/>
</dbReference>
<reference evidence="1 2" key="1">
    <citation type="submission" date="2020-07" db="EMBL/GenBank/DDBJ databases">
        <title>Genome of Haloechinothrix sp.</title>
        <authorList>
            <person name="Tang S.-K."/>
            <person name="Yang L."/>
            <person name="Zhu W.-Y."/>
        </authorList>
    </citation>
    <scope>NUCLEOTIDE SEQUENCE [LARGE SCALE GENOMIC DNA]</scope>
    <source>
        <strain evidence="1 2">YIM 98757</strain>
    </source>
</reference>
<evidence type="ECO:0000313" key="1">
    <source>
        <dbReference type="EMBL" id="MBA0125875.1"/>
    </source>
</evidence>
<dbReference type="RefSeq" id="WP_180892703.1">
    <property type="nucleotide sequence ID" value="NZ_JACCKD010000003.1"/>
</dbReference>
<dbReference type="AlphaFoldDB" id="A0A838A8S3"/>
<dbReference type="EMBL" id="JACCKD010000003">
    <property type="protein sequence ID" value="MBA0125875.1"/>
    <property type="molecule type" value="Genomic_DNA"/>
</dbReference>